<sequence>MWATVLIAPTAIGLLVFSIWPTLLTFYYSFTSWGAFGGHTWAGLENYTQLLHDSELLQSLVNTAILSLITLLSVPLGIVVAALLHRPDFRLTRFYRTVYFLPAVTLPASIALMWRLVYNGDFGPLNWTLSLVGIDGPSWLADSHTAIYALGVVSIWGSIGYNMVLFLAGMQAIPRDYYEAAELDGAGSISQFFQITVPLLTPTTFFVTVITVINALQAFDLVFLMIGKTNPALEKSQTVVYLFYEKGFVESQGGYAAAIAFVLLAVILVFTAVQFRMQRRWVHYG</sequence>
<keyword evidence="2 7" id="KW-0813">Transport</keyword>
<dbReference type="InterPro" id="IPR051393">
    <property type="entry name" value="ABC_transporter_permease"/>
</dbReference>
<dbReference type="KEGG" id="nps:KRR39_01750"/>
<keyword evidence="3" id="KW-1003">Cell membrane</keyword>
<organism evidence="9 10">
    <name type="scientific">Nocardioides panacis</name>
    <dbReference type="NCBI Taxonomy" id="2849501"/>
    <lineage>
        <taxon>Bacteria</taxon>
        <taxon>Bacillati</taxon>
        <taxon>Actinomycetota</taxon>
        <taxon>Actinomycetes</taxon>
        <taxon>Propionibacteriales</taxon>
        <taxon>Nocardioidaceae</taxon>
        <taxon>Nocardioides</taxon>
    </lineage>
</organism>
<gene>
    <name evidence="9" type="ORF">KRR39_01750</name>
</gene>
<feature type="transmembrane region" description="Helical" evidence="7">
    <location>
        <begin position="205"/>
        <end position="226"/>
    </location>
</feature>
<dbReference type="Proteomes" id="UP000683575">
    <property type="component" value="Chromosome"/>
</dbReference>
<evidence type="ECO:0000256" key="6">
    <source>
        <dbReference type="ARBA" id="ARBA00023136"/>
    </source>
</evidence>
<comment type="subcellular location">
    <subcellularLocation>
        <location evidence="1 7">Cell membrane</location>
        <topology evidence="1 7">Multi-pass membrane protein</topology>
    </subcellularLocation>
</comment>
<feature type="domain" description="ABC transmembrane type-1" evidence="8">
    <location>
        <begin position="59"/>
        <end position="274"/>
    </location>
</feature>
<proteinExistence type="inferred from homology"/>
<keyword evidence="5 7" id="KW-1133">Transmembrane helix</keyword>
<dbReference type="AlphaFoldDB" id="A0A975Y2E1"/>
<comment type="similarity">
    <text evidence="7">Belongs to the binding-protein-dependent transport system permease family.</text>
</comment>
<dbReference type="CDD" id="cd06261">
    <property type="entry name" value="TM_PBP2"/>
    <property type="match status" value="1"/>
</dbReference>
<evidence type="ECO:0000256" key="7">
    <source>
        <dbReference type="RuleBase" id="RU363032"/>
    </source>
</evidence>
<keyword evidence="10" id="KW-1185">Reference proteome</keyword>
<feature type="transmembrane region" description="Helical" evidence="7">
    <location>
        <begin position="146"/>
        <end position="168"/>
    </location>
</feature>
<name>A0A975Y2E1_9ACTN</name>
<evidence type="ECO:0000256" key="4">
    <source>
        <dbReference type="ARBA" id="ARBA00022692"/>
    </source>
</evidence>
<evidence type="ECO:0000256" key="2">
    <source>
        <dbReference type="ARBA" id="ARBA00022448"/>
    </source>
</evidence>
<accession>A0A975Y2E1</accession>
<feature type="transmembrane region" description="Helical" evidence="7">
    <location>
        <begin position="64"/>
        <end position="85"/>
    </location>
</feature>
<dbReference type="PANTHER" id="PTHR30193:SF37">
    <property type="entry name" value="INNER MEMBRANE ABC TRANSPORTER PERMEASE PROTEIN YCJO"/>
    <property type="match status" value="1"/>
</dbReference>
<protein>
    <submittedName>
        <fullName evidence="9">Sugar ABC transporter permease</fullName>
    </submittedName>
</protein>
<feature type="transmembrane region" description="Helical" evidence="7">
    <location>
        <begin position="97"/>
        <end position="117"/>
    </location>
</feature>
<keyword evidence="6 7" id="KW-0472">Membrane</keyword>
<evidence type="ECO:0000256" key="1">
    <source>
        <dbReference type="ARBA" id="ARBA00004651"/>
    </source>
</evidence>
<keyword evidence="4 7" id="KW-0812">Transmembrane</keyword>
<dbReference type="PANTHER" id="PTHR30193">
    <property type="entry name" value="ABC TRANSPORTER PERMEASE PROTEIN"/>
    <property type="match status" value="1"/>
</dbReference>
<dbReference type="PROSITE" id="PS50928">
    <property type="entry name" value="ABC_TM1"/>
    <property type="match status" value="1"/>
</dbReference>
<feature type="transmembrane region" description="Helical" evidence="7">
    <location>
        <begin position="253"/>
        <end position="273"/>
    </location>
</feature>
<dbReference type="InterPro" id="IPR000515">
    <property type="entry name" value="MetI-like"/>
</dbReference>
<evidence type="ECO:0000256" key="5">
    <source>
        <dbReference type="ARBA" id="ARBA00022989"/>
    </source>
</evidence>
<dbReference type="Pfam" id="PF00528">
    <property type="entry name" value="BPD_transp_1"/>
    <property type="match status" value="1"/>
</dbReference>
<dbReference type="EMBL" id="CP077062">
    <property type="protein sequence ID" value="QWZ10384.1"/>
    <property type="molecule type" value="Genomic_DNA"/>
</dbReference>
<evidence type="ECO:0000259" key="8">
    <source>
        <dbReference type="PROSITE" id="PS50928"/>
    </source>
</evidence>
<evidence type="ECO:0000313" key="9">
    <source>
        <dbReference type="EMBL" id="QWZ10384.1"/>
    </source>
</evidence>
<reference evidence="9" key="1">
    <citation type="submission" date="2021-06" db="EMBL/GenBank/DDBJ databases">
        <title>Complete genome sequence of Nocardioides sp. G188.</title>
        <authorList>
            <person name="Im W.-T."/>
        </authorList>
    </citation>
    <scope>NUCLEOTIDE SEQUENCE</scope>
    <source>
        <strain evidence="9">G188</strain>
    </source>
</reference>
<evidence type="ECO:0000256" key="3">
    <source>
        <dbReference type="ARBA" id="ARBA00022475"/>
    </source>
</evidence>
<evidence type="ECO:0000313" key="10">
    <source>
        <dbReference type="Proteomes" id="UP000683575"/>
    </source>
</evidence>
<dbReference type="GO" id="GO:0005886">
    <property type="term" value="C:plasma membrane"/>
    <property type="evidence" value="ECO:0007669"/>
    <property type="project" value="UniProtKB-SubCell"/>
</dbReference>
<dbReference type="GO" id="GO:0055085">
    <property type="term" value="P:transmembrane transport"/>
    <property type="evidence" value="ECO:0007669"/>
    <property type="project" value="InterPro"/>
</dbReference>